<sequence>MAESPSTATAVHGDSWKRLSLDEDAPESAAPKKFLHHLAAPQKVVNITAAMLRLLPKEDSVGNEGQDRAVQMSGGCRCKRNCVKQFHESETLNLASLWHGLSVQTRVGVLSGLYHGDSEDVAACSEGDDRQQEREIERHHWKLNDKQVCFRGFCQLLGVSAKTVCRMIHGAPDMRVGEHQPGTRSHPQRDFINYFFTELYLCAAEDLPEVAVTEGVDAAIEQGLQAEVTTEESPEFKKHFVWNLQTEVPARLTALLITDSGQKPPPCRIIPPGKLSDLWYQFLAWSESHEVQDRTEDLKSVRKSSKRGDEKNVPSWATFWRVWNTYWHGKSRTLLAFRKQSQHAECDVCAHARMCLYGKNMSVNDKIHLATAWRQHLRDQYHDRQLYWSMRFASRSKMNIITIIVDSFDKTKMAYPKLDYKLGRLPHAFDQLLRPKLVQSSVLTACLCHGWRTGVFLQDDHLRHGADAYLEVVSRTLDSIATTTGELPAHLWLQSDNTTAQSKNSSSHLYCALLVGRRQMSTVTCSYLTKGHTHEDVDHFFGELLPILRRNHFECLEDMQQLLQKVQVRAENCQEQLQVETMTAIHDFTGWMDVTGVRLMNTFRSRKKQPQERCAIPAHSFTYKRREDLSASEREQLPASTAQGHAQDVFAIIKARMHHGHDQAKPPVLTLPWDRASRQEEKYIALAALLEKEPYNYQRGPQALRELARDQCKSELRPIPWLDVPGAQQSANVVFTGNHYYPELAEVAWPMMAQFR</sequence>
<dbReference type="EMBL" id="CAUJNA010003389">
    <property type="protein sequence ID" value="CAJ1400875.1"/>
    <property type="molecule type" value="Genomic_DNA"/>
</dbReference>
<protein>
    <recommendedName>
        <fullName evidence="1">DUF7869 domain-containing protein</fullName>
    </recommendedName>
</protein>
<keyword evidence="3" id="KW-1185">Reference proteome</keyword>
<dbReference type="AlphaFoldDB" id="A0AA36J8Y7"/>
<gene>
    <name evidence="2" type="ORF">EVOR1521_LOCUS24122</name>
</gene>
<feature type="domain" description="DUF7869" evidence="1">
    <location>
        <begin position="443"/>
        <end position="595"/>
    </location>
</feature>
<reference evidence="2" key="1">
    <citation type="submission" date="2023-08" db="EMBL/GenBank/DDBJ databases">
        <authorList>
            <person name="Chen Y."/>
            <person name="Shah S."/>
            <person name="Dougan E. K."/>
            <person name="Thang M."/>
            <person name="Chan C."/>
        </authorList>
    </citation>
    <scope>NUCLEOTIDE SEQUENCE</scope>
</reference>
<evidence type="ECO:0000313" key="3">
    <source>
        <dbReference type="Proteomes" id="UP001178507"/>
    </source>
</evidence>
<dbReference type="PANTHER" id="PTHR33153">
    <property type="entry name" value="MYND-TYPE DOMAIN-CONTAINING PROTEIN"/>
    <property type="match status" value="1"/>
</dbReference>
<evidence type="ECO:0000259" key="1">
    <source>
        <dbReference type="Pfam" id="PF25273"/>
    </source>
</evidence>
<dbReference type="Proteomes" id="UP001178507">
    <property type="component" value="Unassembled WGS sequence"/>
</dbReference>
<dbReference type="PANTHER" id="PTHR33153:SF3">
    <property type="entry name" value="TRAFFICKING PROTEIN PARTICLE COMPLEX SUBUNIT 11 DOMAIN-CONTAINING PROTEIN"/>
    <property type="match status" value="1"/>
</dbReference>
<dbReference type="Pfam" id="PF25273">
    <property type="entry name" value="DUF7869"/>
    <property type="match status" value="1"/>
</dbReference>
<name>A0AA36J8Y7_9DINO</name>
<organism evidence="2 3">
    <name type="scientific">Effrenium voratum</name>
    <dbReference type="NCBI Taxonomy" id="2562239"/>
    <lineage>
        <taxon>Eukaryota</taxon>
        <taxon>Sar</taxon>
        <taxon>Alveolata</taxon>
        <taxon>Dinophyceae</taxon>
        <taxon>Suessiales</taxon>
        <taxon>Symbiodiniaceae</taxon>
        <taxon>Effrenium</taxon>
    </lineage>
</organism>
<accession>A0AA36J8Y7</accession>
<evidence type="ECO:0000313" key="2">
    <source>
        <dbReference type="EMBL" id="CAJ1400875.1"/>
    </source>
</evidence>
<dbReference type="InterPro" id="IPR057191">
    <property type="entry name" value="DUF7869"/>
</dbReference>
<comment type="caution">
    <text evidence="2">The sequence shown here is derived from an EMBL/GenBank/DDBJ whole genome shotgun (WGS) entry which is preliminary data.</text>
</comment>
<proteinExistence type="predicted"/>